<organism evidence="1 2">
    <name type="scientific">Brevundimonas naejangsanensis</name>
    <dbReference type="NCBI Taxonomy" id="588932"/>
    <lineage>
        <taxon>Bacteria</taxon>
        <taxon>Pseudomonadati</taxon>
        <taxon>Pseudomonadota</taxon>
        <taxon>Alphaproteobacteria</taxon>
        <taxon>Caulobacterales</taxon>
        <taxon>Caulobacteraceae</taxon>
        <taxon>Brevundimonas</taxon>
    </lineage>
</organism>
<keyword evidence="2" id="KW-1185">Reference proteome</keyword>
<dbReference type="KEGG" id="bne:DA69_07055"/>
<dbReference type="RefSeq" id="WP_025976661.1">
    <property type="nucleotide sequence ID" value="NZ_CP015614.1"/>
</dbReference>
<name>A0A172Y5L6_9CAUL</name>
<dbReference type="STRING" id="588932.DA69_07055"/>
<evidence type="ECO:0000313" key="1">
    <source>
        <dbReference type="EMBL" id="ANF54517.1"/>
    </source>
</evidence>
<gene>
    <name evidence="1" type="ORF">DA69_07055</name>
</gene>
<protein>
    <submittedName>
        <fullName evidence="1">Uncharacterized protein</fullName>
    </submittedName>
</protein>
<dbReference type="Proteomes" id="UP000077603">
    <property type="component" value="Chromosome"/>
</dbReference>
<evidence type="ECO:0000313" key="2">
    <source>
        <dbReference type="Proteomes" id="UP000077603"/>
    </source>
</evidence>
<dbReference type="OrthoDB" id="7206833at2"/>
<sequence length="63" mass="7197">MPQRLHRIIQTVEPWDEAAPPLPELPDEETWSAPDRLSADDCFDHLGADWRVSAAPFDPEDDQ</sequence>
<dbReference type="EMBL" id="CP015614">
    <property type="protein sequence ID" value="ANF54517.1"/>
    <property type="molecule type" value="Genomic_DNA"/>
</dbReference>
<reference evidence="1 2" key="1">
    <citation type="journal article" date="2014" name="Genome Announc.">
        <title>Genome Sequence of a Promising Hydrogen-Producing Facultative Anaerobic Bacterium, Brevundimonas naejangsanensis Strain B1.</title>
        <authorList>
            <person name="Su H."/>
            <person name="Zhang T."/>
            <person name="Bao M."/>
            <person name="Jiang Y."/>
            <person name="Wang Y."/>
            <person name="Tan T."/>
        </authorList>
    </citation>
    <scope>NUCLEOTIDE SEQUENCE [LARGE SCALE GENOMIC DNA]</scope>
    <source>
        <strain evidence="1 2">B1</strain>
    </source>
</reference>
<dbReference type="AlphaFoldDB" id="A0A172Y5L6"/>
<proteinExistence type="predicted"/>
<accession>A0A172Y5L6</accession>